<name>A0AAN6X6C4_9PEZI</name>
<dbReference type="PANTHER" id="PTHR12901">
    <property type="entry name" value="SPERM PROTEIN HOMOLOG"/>
    <property type="match status" value="1"/>
</dbReference>
<protein>
    <submittedName>
        <fullName evidence="6">Dehydrase and lipid transport-domain-containing protein</fullName>
    </submittedName>
</protein>
<comment type="function">
    <text evidence="3">Required for the function of coenzyme Q in the respiratory chain. May serve as a chaperone or may be involved in the transport of Q6 from its site of synthesis to the catalytic sites of the respiratory complexes.</text>
</comment>
<dbReference type="AlphaFoldDB" id="A0AAN6X6C4"/>
<evidence type="ECO:0000256" key="4">
    <source>
        <dbReference type="SAM" id="MobiDB-lite"/>
    </source>
</evidence>
<dbReference type="GO" id="GO:0048039">
    <property type="term" value="F:ubiquinone binding"/>
    <property type="evidence" value="ECO:0007669"/>
    <property type="project" value="InterPro"/>
</dbReference>
<evidence type="ECO:0000256" key="2">
    <source>
        <dbReference type="ARBA" id="ARBA00011814"/>
    </source>
</evidence>
<dbReference type="GO" id="GO:0005739">
    <property type="term" value="C:mitochondrion"/>
    <property type="evidence" value="ECO:0007669"/>
    <property type="project" value="TreeGrafter"/>
</dbReference>
<feature type="region of interest" description="Disordered" evidence="4">
    <location>
        <begin position="179"/>
        <end position="198"/>
    </location>
</feature>
<dbReference type="Gene3D" id="3.30.530.20">
    <property type="match status" value="1"/>
</dbReference>
<reference evidence="6" key="1">
    <citation type="journal article" date="2023" name="Mol. Phylogenet. Evol.">
        <title>Genome-scale phylogeny and comparative genomics of the fungal order Sordariales.</title>
        <authorList>
            <person name="Hensen N."/>
            <person name="Bonometti L."/>
            <person name="Westerberg I."/>
            <person name="Brannstrom I.O."/>
            <person name="Guillou S."/>
            <person name="Cros-Aarteil S."/>
            <person name="Calhoun S."/>
            <person name="Haridas S."/>
            <person name="Kuo A."/>
            <person name="Mondo S."/>
            <person name="Pangilinan J."/>
            <person name="Riley R."/>
            <person name="LaButti K."/>
            <person name="Andreopoulos B."/>
            <person name="Lipzen A."/>
            <person name="Chen C."/>
            <person name="Yan M."/>
            <person name="Daum C."/>
            <person name="Ng V."/>
            <person name="Clum A."/>
            <person name="Steindorff A."/>
            <person name="Ohm R.A."/>
            <person name="Martin F."/>
            <person name="Silar P."/>
            <person name="Natvig D.O."/>
            <person name="Lalanne C."/>
            <person name="Gautier V."/>
            <person name="Ament-Velasquez S.L."/>
            <person name="Kruys A."/>
            <person name="Hutchinson M.I."/>
            <person name="Powell A.J."/>
            <person name="Barry K."/>
            <person name="Miller A.N."/>
            <person name="Grigoriev I.V."/>
            <person name="Debuchy R."/>
            <person name="Gladieux P."/>
            <person name="Hiltunen Thoren M."/>
            <person name="Johannesson H."/>
        </authorList>
    </citation>
    <scope>NUCLEOTIDE SEQUENCE</scope>
    <source>
        <strain evidence="6">PSN309</strain>
    </source>
</reference>
<reference evidence="6" key="2">
    <citation type="submission" date="2023-05" db="EMBL/GenBank/DDBJ databases">
        <authorList>
            <consortium name="Lawrence Berkeley National Laboratory"/>
            <person name="Steindorff A."/>
            <person name="Hensen N."/>
            <person name="Bonometti L."/>
            <person name="Westerberg I."/>
            <person name="Brannstrom I.O."/>
            <person name="Guillou S."/>
            <person name="Cros-Aarteil S."/>
            <person name="Calhoun S."/>
            <person name="Haridas S."/>
            <person name="Kuo A."/>
            <person name="Mondo S."/>
            <person name="Pangilinan J."/>
            <person name="Riley R."/>
            <person name="Labutti K."/>
            <person name="Andreopoulos B."/>
            <person name="Lipzen A."/>
            <person name="Chen C."/>
            <person name="Yanf M."/>
            <person name="Daum C."/>
            <person name="Ng V."/>
            <person name="Clum A."/>
            <person name="Ohm R."/>
            <person name="Martin F."/>
            <person name="Silar P."/>
            <person name="Natvig D."/>
            <person name="Lalanne C."/>
            <person name="Gautier V."/>
            <person name="Ament-Velasquez S.L."/>
            <person name="Kruys A."/>
            <person name="Hutchinson M.I."/>
            <person name="Powell A.J."/>
            <person name="Barry K."/>
            <person name="Miller A.N."/>
            <person name="Grigoriev I.V."/>
            <person name="Debuchy R."/>
            <person name="Gladieux P."/>
            <person name="Thoren M.H."/>
            <person name="Johannesson H."/>
        </authorList>
    </citation>
    <scope>NUCLEOTIDE SEQUENCE</scope>
    <source>
        <strain evidence="6">PSN309</strain>
    </source>
</reference>
<dbReference type="PANTHER" id="PTHR12901:SF10">
    <property type="entry name" value="COENZYME Q-BINDING PROTEIN COQ10, MITOCHONDRIAL"/>
    <property type="match status" value="1"/>
</dbReference>
<dbReference type="CDD" id="cd07813">
    <property type="entry name" value="COQ10p_like"/>
    <property type="match status" value="1"/>
</dbReference>
<feature type="domain" description="Coenzyme Q-binding protein COQ10 START" evidence="5">
    <location>
        <begin position="200"/>
        <end position="361"/>
    </location>
</feature>
<dbReference type="InterPro" id="IPR005031">
    <property type="entry name" value="COQ10_START"/>
</dbReference>
<comment type="similarity">
    <text evidence="1">Belongs to the COQ10 family.</text>
</comment>
<keyword evidence="7" id="KW-1185">Reference proteome</keyword>
<comment type="subunit">
    <text evidence="2">Interacts with coenzyme Q.</text>
</comment>
<dbReference type="SUPFAM" id="SSF55961">
    <property type="entry name" value="Bet v1-like"/>
    <property type="match status" value="1"/>
</dbReference>
<dbReference type="EMBL" id="MU864352">
    <property type="protein sequence ID" value="KAK4192947.1"/>
    <property type="molecule type" value="Genomic_DNA"/>
</dbReference>
<feature type="compositionally biased region" description="Polar residues" evidence="4">
    <location>
        <begin position="45"/>
        <end position="65"/>
    </location>
</feature>
<evidence type="ECO:0000256" key="3">
    <source>
        <dbReference type="ARBA" id="ARBA00024947"/>
    </source>
</evidence>
<feature type="region of interest" description="Disordered" evidence="4">
    <location>
        <begin position="125"/>
        <end position="160"/>
    </location>
</feature>
<proteinExistence type="inferred from homology"/>
<evidence type="ECO:0000259" key="5">
    <source>
        <dbReference type="Pfam" id="PF03364"/>
    </source>
</evidence>
<evidence type="ECO:0000256" key="1">
    <source>
        <dbReference type="ARBA" id="ARBA00006885"/>
    </source>
</evidence>
<sequence>MFAIPSSCSRIQHLSPGANYNAAAITTNPTAQPTGRPGILPAHISNPQKPQSPDSTGAQTKQAHTSPPLLRSYRQQPPLNPIGRYTPQAQIQYHLRPSHDIATQAIVTMASKTLRLPPRLSPLSRSLLPSPPCAPLSLSSPPKSRQHSSGFYPPRRNLSTTPAKTSQWLLNTLSSFASASQSSSHSSPPQPKTISTKRILPYPPSKIYSLVADIDSYSSFLPNCASSRVTHTTPSPSSLPSLADLTVGWGPFTQTYTSRVYCVPHTTVEAVSGNADPSTSPEVLQKQGYNLDEINKRKKMDGIFESLVTKWTIKPVPRKNGGDNWSEVSLSVTFQFANPALGFAVGQLADDKATEMVAAFEERARRLYGVPK</sequence>
<organism evidence="6 7">
    <name type="scientific">Podospora australis</name>
    <dbReference type="NCBI Taxonomy" id="1536484"/>
    <lineage>
        <taxon>Eukaryota</taxon>
        <taxon>Fungi</taxon>
        <taxon>Dikarya</taxon>
        <taxon>Ascomycota</taxon>
        <taxon>Pezizomycotina</taxon>
        <taxon>Sordariomycetes</taxon>
        <taxon>Sordariomycetidae</taxon>
        <taxon>Sordariales</taxon>
        <taxon>Podosporaceae</taxon>
        <taxon>Podospora</taxon>
    </lineage>
</organism>
<evidence type="ECO:0000313" key="7">
    <source>
        <dbReference type="Proteomes" id="UP001302126"/>
    </source>
</evidence>
<dbReference type="InterPro" id="IPR023393">
    <property type="entry name" value="START-like_dom_sf"/>
</dbReference>
<dbReference type="InterPro" id="IPR044996">
    <property type="entry name" value="COQ10-like"/>
</dbReference>
<feature type="region of interest" description="Disordered" evidence="4">
    <location>
        <begin position="27"/>
        <end position="84"/>
    </location>
</feature>
<comment type="caution">
    <text evidence="6">The sequence shown here is derived from an EMBL/GenBank/DDBJ whole genome shotgun (WGS) entry which is preliminary data.</text>
</comment>
<dbReference type="Proteomes" id="UP001302126">
    <property type="component" value="Unassembled WGS sequence"/>
</dbReference>
<accession>A0AAN6X6C4</accession>
<dbReference type="GO" id="GO:0045333">
    <property type="term" value="P:cellular respiration"/>
    <property type="evidence" value="ECO:0007669"/>
    <property type="project" value="InterPro"/>
</dbReference>
<dbReference type="Pfam" id="PF03364">
    <property type="entry name" value="Polyketide_cyc"/>
    <property type="match status" value="1"/>
</dbReference>
<gene>
    <name evidence="6" type="ORF">QBC35DRAFT_482210</name>
</gene>
<evidence type="ECO:0000313" key="6">
    <source>
        <dbReference type="EMBL" id="KAK4192947.1"/>
    </source>
</evidence>